<dbReference type="PANTHER" id="PTHR11360:SF284">
    <property type="entry name" value="EG:103B4.3 PROTEIN-RELATED"/>
    <property type="match status" value="1"/>
</dbReference>
<organism evidence="8 9">
    <name type="scientific">Blastococcus saxobsidens</name>
    <dbReference type="NCBI Taxonomy" id="138336"/>
    <lineage>
        <taxon>Bacteria</taxon>
        <taxon>Bacillati</taxon>
        <taxon>Actinomycetota</taxon>
        <taxon>Actinomycetes</taxon>
        <taxon>Geodermatophilales</taxon>
        <taxon>Geodermatophilaceae</taxon>
        <taxon>Blastococcus</taxon>
    </lineage>
</organism>
<proteinExistence type="predicted"/>
<feature type="transmembrane region" description="Helical" evidence="6">
    <location>
        <begin position="89"/>
        <end position="113"/>
    </location>
</feature>
<evidence type="ECO:0000256" key="2">
    <source>
        <dbReference type="ARBA" id="ARBA00022692"/>
    </source>
</evidence>
<feature type="transmembrane region" description="Helical" evidence="6">
    <location>
        <begin position="222"/>
        <end position="241"/>
    </location>
</feature>
<dbReference type="SUPFAM" id="SSF103473">
    <property type="entry name" value="MFS general substrate transporter"/>
    <property type="match status" value="1"/>
</dbReference>
<feature type="domain" description="Major facilitator superfamily (MFS) profile" evidence="7">
    <location>
        <begin position="22"/>
        <end position="396"/>
    </location>
</feature>
<feature type="transmembrane region" description="Helical" evidence="6">
    <location>
        <begin position="179"/>
        <end position="201"/>
    </location>
</feature>
<feature type="transmembrane region" description="Helical" evidence="6">
    <location>
        <begin position="21"/>
        <end position="46"/>
    </location>
</feature>
<dbReference type="InterPro" id="IPR050327">
    <property type="entry name" value="Proton-linked_MCT"/>
</dbReference>
<dbReference type="GO" id="GO:0022857">
    <property type="term" value="F:transmembrane transporter activity"/>
    <property type="evidence" value="ECO:0007669"/>
    <property type="project" value="InterPro"/>
</dbReference>
<dbReference type="Pfam" id="PF07690">
    <property type="entry name" value="MFS_1"/>
    <property type="match status" value="1"/>
</dbReference>
<keyword evidence="3 6" id="KW-1133">Transmembrane helix</keyword>
<feature type="transmembrane region" description="Helical" evidence="6">
    <location>
        <begin position="119"/>
        <end position="140"/>
    </location>
</feature>
<feature type="region of interest" description="Disordered" evidence="5">
    <location>
        <begin position="401"/>
        <end position="425"/>
    </location>
</feature>
<dbReference type="AlphaFoldDB" id="A0A4Q7Y626"/>
<evidence type="ECO:0000256" key="3">
    <source>
        <dbReference type="ARBA" id="ARBA00022989"/>
    </source>
</evidence>
<dbReference type="Gene3D" id="1.20.1250.20">
    <property type="entry name" value="MFS general substrate transporter like domains"/>
    <property type="match status" value="1"/>
</dbReference>
<feature type="transmembrane region" description="Helical" evidence="6">
    <location>
        <begin position="308"/>
        <end position="331"/>
    </location>
</feature>
<feature type="transmembrane region" description="Helical" evidence="6">
    <location>
        <begin position="343"/>
        <end position="366"/>
    </location>
</feature>
<feature type="transmembrane region" description="Helical" evidence="6">
    <location>
        <begin position="58"/>
        <end position="77"/>
    </location>
</feature>
<reference evidence="8 9" key="1">
    <citation type="submission" date="2019-02" db="EMBL/GenBank/DDBJ databases">
        <title>Sequencing the genomes of 1000 actinobacteria strains.</title>
        <authorList>
            <person name="Klenk H.-P."/>
        </authorList>
    </citation>
    <scope>NUCLEOTIDE SEQUENCE [LARGE SCALE GENOMIC DNA]</scope>
    <source>
        <strain evidence="8 9">DSM 44509</strain>
    </source>
</reference>
<dbReference type="PANTHER" id="PTHR11360">
    <property type="entry name" value="MONOCARBOXYLATE TRANSPORTER"/>
    <property type="match status" value="1"/>
</dbReference>
<evidence type="ECO:0000256" key="4">
    <source>
        <dbReference type="ARBA" id="ARBA00023136"/>
    </source>
</evidence>
<accession>A0A4Q7Y626</accession>
<sequence>MTTGPDRVPSPLDVQDGRRAWSVLAAAFVAMFVSFGVAYSFGAFLVPVSDALGSGPGATAGVFSLTLIALFGLGALSGPAVDRFGPRRVVLVGALAMGLGLLLTSRATALWQAYVGHGLGVGLAVACSYVPLVAVVGGWFTRRRTLAVGIAVSGIGLGTLLVAPLAADLIARLGWREAYLVLAGVGTLALGGCAFLVRAAPGVVSAEPAPLRPRLRTPTYRRLYASGLLLSIVLFVPFVHLPAYAVSRGTGQVAAATLVGVIGAASILGRLALGAAATRTGVLRTYQGCFALMAGSFLLWLGEPGYPRLVVFAALLGIGYGGFVALGPTLVAELFGLHGLGGLLGILYTSAAVGSAIGPPAAGAVIGATGEYLAVIVAALVLGAAATAMVLTVRPATPADPHPWSMPAPASRRGRRRRVLDGRSG</sequence>
<keyword evidence="2 6" id="KW-0812">Transmembrane</keyword>
<dbReference type="InterPro" id="IPR036259">
    <property type="entry name" value="MFS_trans_sf"/>
</dbReference>
<protein>
    <submittedName>
        <fullName evidence="8">Cyanate permease</fullName>
    </submittedName>
</protein>
<dbReference type="OrthoDB" id="3573349at2"/>
<dbReference type="GO" id="GO:0005886">
    <property type="term" value="C:plasma membrane"/>
    <property type="evidence" value="ECO:0007669"/>
    <property type="project" value="UniProtKB-SubCell"/>
</dbReference>
<comment type="caution">
    <text evidence="8">The sequence shown here is derived from an EMBL/GenBank/DDBJ whole genome shotgun (WGS) entry which is preliminary data.</text>
</comment>
<evidence type="ECO:0000256" key="1">
    <source>
        <dbReference type="ARBA" id="ARBA00004651"/>
    </source>
</evidence>
<dbReference type="RefSeq" id="WP_104528959.1">
    <property type="nucleotide sequence ID" value="NZ_POQT01000020.1"/>
</dbReference>
<evidence type="ECO:0000259" key="7">
    <source>
        <dbReference type="PROSITE" id="PS50850"/>
    </source>
</evidence>
<dbReference type="Proteomes" id="UP000292507">
    <property type="component" value="Unassembled WGS sequence"/>
</dbReference>
<keyword evidence="9" id="KW-1185">Reference proteome</keyword>
<evidence type="ECO:0000313" key="9">
    <source>
        <dbReference type="Proteomes" id="UP000292507"/>
    </source>
</evidence>
<feature type="transmembrane region" description="Helical" evidence="6">
    <location>
        <begin position="147"/>
        <end position="167"/>
    </location>
</feature>
<dbReference type="PROSITE" id="PS50850">
    <property type="entry name" value="MFS"/>
    <property type="match status" value="1"/>
</dbReference>
<feature type="transmembrane region" description="Helical" evidence="6">
    <location>
        <begin position="285"/>
        <end position="302"/>
    </location>
</feature>
<dbReference type="InterPro" id="IPR020846">
    <property type="entry name" value="MFS_dom"/>
</dbReference>
<dbReference type="InterPro" id="IPR011701">
    <property type="entry name" value="MFS"/>
</dbReference>
<feature type="transmembrane region" description="Helical" evidence="6">
    <location>
        <begin position="372"/>
        <end position="393"/>
    </location>
</feature>
<feature type="transmembrane region" description="Helical" evidence="6">
    <location>
        <begin position="253"/>
        <end position="273"/>
    </location>
</feature>
<gene>
    <name evidence="8" type="ORF">BKA19_1798</name>
</gene>
<keyword evidence="4 6" id="KW-0472">Membrane</keyword>
<dbReference type="EMBL" id="SHKV01000001">
    <property type="protein sequence ID" value="RZU32108.1"/>
    <property type="molecule type" value="Genomic_DNA"/>
</dbReference>
<comment type="subcellular location">
    <subcellularLocation>
        <location evidence="1">Cell membrane</location>
        <topology evidence="1">Multi-pass membrane protein</topology>
    </subcellularLocation>
</comment>
<evidence type="ECO:0000256" key="5">
    <source>
        <dbReference type="SAM" id="MobiDB-lite"/>
    </source>
</evidence>
<evidence type="ECO:0000256" key="6">
    <source>
        <dbReference type="SAM" id="Phobius"/>
    </source>
</evidence>
<name>A0A4Q7Y626_9ACTN</name>
<evidence type="ECO:0000313" key="8">
    <source>
        <dbReference type="EMBL" id="RZU32108.1"/>
    </source>
</evidence>